<accession>A0A7R9J445</accession>
<protein>
    <submittedName>
        <fullName evidence="1">(California timema) hypothetical protein</fullName>
    </submittedName>
</protein>
<dbReference type="EMBL" id="OE180915">
    <property type="protein sequence ID" value="CAD7572251.1"/>
    <property type="molecule type" value="Genomic_DNA"/>
</dbReference>
<sequence>MVVIVISEFPLYSRRGYDIGTNTEFDKCPQATSGHRRVIIEVLTERGVSSCYVVLPQQASSKKMTTNCTGRFDYLCASIHSLQSVKTTRSYYLSPVSETRWPPRPGVRRDVKLHSLCWPRRSKPRDLAASVRGAFQTSYDNENKTSRKLILLKLIRDIIHGYHDVMDNKSDKCNSNRSHDLTDEYMKVDLVIFLSDKSLSMKIEL</sequence>
<evidence type="ECO:0000313" key="1">
    <source>
        <dbReference type="EMBL" id="CAD7572251.1"/>
    </source>
</evidence>
<gene>
    <name evidence="1" type="ORF">TCMB3V08_LOCUS4904</name>
</gene>
<dbReference type="AlphaFoldDB" id="A0A7R9J445"/>
<organism evidence="1">
    <name type="scientific">Timema californicum</name>
    <name type="common">California timema</name>
    <name type="synonym">Walking stick</name>
    <dbReference type="NCBI Taxonomy" id="61474"/>
    <lineage>
        <taxon>Eukaryota</taxon>
        <taxon>Metazoa</taxon>
        <taxon>Ecdysozoa</taxon>
        <taxon>Arthropoda</taxon>
        <taxon>Hexapoda</taxon>
        <taxon>Insecta</taxon>
        <taxon>Pterygota</taxon>
        <taxon>Neoptera</taxon>
        <taxon>Polyneoptera</taxon>
        <taxon>Phasmatodea</taxon>
        <taxon>Timematodea</taxon>
        <taxon>Timematoidea</taxon>
        <taxon>Timematidae</taxon>
        <taxon>Timema</taxon>
    </lineage>
</organism>
<reference evidence="1" key="1">
    <citation type="submission" date="2020-11" db="EMBL/GenBank/DDBJ databases">
        <authorList>
            <person name="Tran Van P."/>
        </authorList>
    </citation>
    <scope>NUCLEOTIDE SEQUENCE</scope>
</reference>
<name>A0A7R9J445_TIMCA</name>
<proteinExistence type="predicted"/>